<feature type="region of interest" description="Disordered" evidence="13">
    <location>
        <begin position="37"/>
        <end position="56"/>
    </location>
</feature>
<dbReference type="InterPro" id="IPR000961">
    <property type="entry name" value="AGC-kinase_C"/>
</dbReference>
<dbReference type="EC" id="5.2.1.8" evidence="11"/>
<dbReference type="InterPro" id="IPR000719">
    <property type="entry name" value="Prot_kinase_dom"/>
</dbReference>
<dbReference type="GO" id="GO:0106310">
    <property type="term" value="F:protein serine kinase activity"/>
    <property type="evidence" value="ECO:0007669"/>
    <property type="project" value="RHEA"/>
</dbReference>
<dbReference type="InterPro" id="IPR001179">
    <property type="entry name" value="PPIase_FKBP_dom"/>
</dbReference>
<feature type="compositionally biased region" description="Basic and acidic residues" evidence="13">
    <location>
        <begin position="302"/>
        <end position="311"/>
    </location>
</feature>
<feature type="compositionally biased region" description="Basic residues" evidence="13">
    <location>
        <begin position="312"/>
        <end position="321"/>
    </location>
</feature>
<keyword evidence="7 11" id="KW-0697">Rotamase</keyword>
<dbReference type="InterPro" id="IPR017441">
    <property type="entry name" value="Protein_kinase_ATP_BS"/>
</dbReference>
<dbReference type="GO" id="GO:0004674">
    <property type="term" value="F:protein serine/threonine kinase activity"/>
    <property type="evidence" value="ECO:0007669"/>
    <property type="project" value="UniProtKB-KW"/>
</dbReference>
<evidence type="ECO:0000313" key="18">
    <source>
        <dbReference type="Proteomes" id="UP000028524"/>
    </source>
</evidence>
<dbReference type="OMA" id="INIMAQT"/>
<comment type="catalytic activity">
    <reaction evidence="9">
        <text>L-threonyl-[protein] + ATP = O-phospho-L-threonyl-[protein] + ADP + H(+)</text>
        <dbReference type="Rhea" id="RHEA:46608"/>
        <dbReference type="Rhea" id="RHEA-COMP:11060"/>
        <dbReference type="Rhea" id="RHEA-COMP:11605"/>
        <dbReference type="ChEBI" id="CHEBI:15378"/>
        <dbReference type="ChEBI" id="CHEBI:30013"/>
        <dbReference type="ChEBI" id="CHEBI:30616"/>
        <dbReference type="ChEBI" id="CHEBI:61977"/>
        <dbReference type="ChEBI" id="CHEBI:456216"/>
        <dbReference type="EC" id="2.7.11.1"/>
    </reaction>
</comment>
<feature type="region of interest" description="Disordered" evidence="13">
    <location>
        <begin position="249"/>
        <end position="341"/>
    </location>
</feature>
<evidence type="ECO:0000256" key="12">
    <source>
        <dbReference type="PROSITE-ProRule" id="PRU10141"/>
    </source>
</evidence>
<dbReference type="PANTHER" id="PTHR24356:SF400">
    <property type="entry name" value="SERINE_THREONINE-PROTEIN KINASE CBK1"/>
    <property type="match status" value="1"/>
</dbReference>
<proteinExistence type="predicted"/>
<dbReference type="Pfam" id="PF00069">
    <property type="entry name" value="Pkinase"/>
    <property type="match status" value="1"/>
</dbReference>
<evidence type="ECO:0000259" key="16">
    <source>
        <dbReference type="PROSITE" id="PS51285"/>
    </source>
</evidence>
<evidence type="ECO:0000256" key="7">
    <source>
        <dbReference type="ARBA" id="ARBA00023110"/>
    </source>
</evidence>
<evidence type="ECO:0000256" key="13">
    <source>
        <dbReference type="SAM" id="MobiDB-lite"/>
    </source>
</evidence>
<feature type="domain" description="Protein kinase" evidence="14">
    <location>
        <begin position="757"/>
        <end position="1109"/>
    </location>
</feature>
<dbReference type="InterPro" id="IPR041232">
    <property type="entry name" value="NPL"/>
</dbReference>
<keyword evidence="2" id="KW-0723">Serine/threonine-protein kinase</keyword>
<dbReference type="EMBL" id="KL660462">
    <property type="protein sequence ID" value="KFA66265.1"/>
    <property type="molecule type" value="Genomic_DNA"/>
</dbReference>
<dbReference type="PROSITE" id="PS50059">
    <property type="entry name" value="FKBP_PPIASE"/>
    <property type="match status" value="1"/>
</dbReference>
<organism evidence="17 18">
    <name type="scientific">Stachybotrys chlorohalonatus (strain IBT 40285)</name>
    <dbReference type="NCBI Taxonomy" id="1283841"/>
    <lineage>
        <taxon>Eukaryota</taxon>
        <taxon>Fungi</taxon>
        <taxon>Dikarya</taxon>
        <taxon>Ascomycota</taxon>
        <taxon>Pezizomycotina</taxon>
        <taxon>Sordariomycetes</taxon>
        <taxon>Hypocreomycetidae</taxon>
        <taxon>Hypocreales</taxon>
        <taxon>Stachybotryaceae</taxon>
        <taxon>Stachybotrys</taxon>
    </lineage>
</organism>
<dbReference type="PROSITE" id="PS51285">
    <property type="entry name" value="AGC_KINASE_CTER"/>
    <property type="match status" value="1"/>
</dbReference>
<feature type="compositionally biased region" description="Acidic residues" evidence="13">
    <location>
        <begin position="249"/>
        <end position="263"/>
    </location>
</feature>
<dbReference type="SUPFAM" id="SSF54534">
    <property type="entry name" value="FKBP-like"/>
    <property type="match status" value="1"/>
</dbReference>
<reference evidence="17 18" key="1">
    <citation type="journal article" date="2014" name="BMC Genomics">
        <title>Comparative genome sequencing reveals chemotype-specific gene clusters in the toxigenic black mold Stachybotrys.</title>
        <authorList>
            <person name="Semeiks J."/>
            <person name="Borek D."/>
            <person name="Otwinowski Z."/>
            <person name="Grishin N.V."/>
        </authorList>
    </citation>
    <scope>NUCLEOTIDE SEQUENCE [LARGE SCALE GENOMIC DNA]</scope>
    <source>
        <strain evidence="17 18">IBT 40285</strain>
    </source>
</reference>
<dbReference type="InterPro" id="IPR008271">
    <property type="entry name" value="Ser/Thr_kinase_AS"/>
</dbReference>
<dbReference type="Gene3D" id="2.60.120.340">
    <property type="entry name" value="Nucleoplasmin core domain"/>
    <property type="match status" value="1"/>
</dbReference>
<dbReference type="Proteomes" id="UP000028524">
    <property type="component" value="Unassembled WGS sequence"/>
</dbReference>
<protein>
    <recommendedName>
        <fullName evidence="11">peptidylprolyl isomerase</fullName>
        <ecNumber evidence="11">5.2.1.8</ecNumber>
    </recommendedName>
</protein>
<feature type="domain" description="AGC-kinase C-terminal" evidence="16">
    <location>
        <begin position="1110"/>
        <end position="1161"/>
    </location>
</feature>
<feature type="region of interest" description="Disordered" evidence="13">
    <location>
        <begin position="218"/>
        <end position="237"/>
    </location>
</feature>
<feature type="domain" description="PPIase FKBP-type" evidence="15">
    <location>
        <begin position="387"/>
        <end position="473"/>
    </location>
</feature>
<keyword evidence="5" id="KW-0418">Kinase</keyword>
<feature type="region of interest" description="Disordered" evidence="13">
    <location>
        <begin position="65"/>
        <end position="175"/>
    </location>
</feature>
<dbReference type="GO" id="GO:0035556">
    <property type="term" value="P:intracellular signal transduction"/>
    <property type="evidence" value="ECO:0007669"/>
    <property type="project" value="TreeGrafter"/>
</dbReference>
<keyword evidence="3" id="KW-0808">Transferase</keyword>
<dbReference type="PROSITE" id="PS00108">
    <property type="entry name" value="PROTEIN_KINASE_ST"/>
    <property type="match status" value="1"/>
</dbReference>
<evidence type="ECO:0000259" key="14">
    <source>
        <dbReference type="PROSITE" id="PS50011"/>
    </source>
</evidence>
<dbReference type="GO" id="GO:0005524">
    <property type="term" value="F:ATP binding"/>
    <property type="evidence" value="ECO:0007669"/>
    <property type="project" value="UniProtKB-UniRule"/>
</dbReference>
<feature type="compositionally biased region" description="Acidic residues" evidence="13">
    <location>
        <begin position="220"/>
        <end position="237"/>
    </location>
</feature>
<dbReference type="FunFam" id="3.10.50.40:FF:000006">
    <property type="entry name" value="Peptidyl-prolyl cis-trans isomerase"/>
    <property type="match status" value="1"/>
</dbReference>
<dbReference type="HOGENOM" id="CLU_005146_0_0_1"/>
<feature type="compositionally biased region" description="Acidic residues" evidence="13">
    <location>
        <begin position="69"/>
        <end position="98"/>
    </location>
</feature>
<comment type="catalytic activity">
    <reaction evidence="1 11">
        <text>[protein]-peptidylproline (omega=180) = [protein]-peptidylproline (omega=0)</text>
        <dbReference type="Rhea" id="RHEA:16237"/>
        <dbReference type="Rhea" id="RHEA-COMP:10747"/>
        <dbReference type="Rhea" id="RHEA-COMP:10748"/>
        <dbReference type="ChEBI" id="CHEBI:83833"/>
        <dbReference type="ChEBI" id="CHEBI:83834"/>
        <dbReference type="EC" id="5.2.1.8"/>
    </reaction>
</comment>
<dbReference type="PANTHER" id="PTHR24356">
    <property type="entry name" value="SERINE/THREONINE-PROTEIN KINASE"/>
    <property type="match status" value="1"/>
</dbReference>
<dbReference type="PROSITE" id="PS00107">
    <property type="entry name" value="PROTEIN_KINASE_ATP"/>
    <property type="match status" value="1"/>
</dbReference>
<name>A0A084QQN0_STAC4</name>
<feature type="compositionally biased region" description="Acidic residues" evidence="13">
    <location>
        <begin position="153"/>
        <end position="173"/>
    </location>
</feature>
<evidence type="ECO:0000313" key="17">
    <source>
        <dbReference type="EMBL" id="KFA66265.1"/>
    </source>
</evidence>
<dbReference type="InParanoid" id="A0A084QQN0"/>
<dbReference type="PROSITE" id="PS50011">
    <property type="entry name" value="PROTEIN_KINASE_DOM"/>
    <property type="match status" value="1"/>
</dbReference>
<evidence type="ECO:0000256" key="1">
    <source>
        <dbReference type="ARBA" id="ARBA00000971"/>
    </source>
</evidence>
<dbReference type="Pfam" id="PF17800">
    <property type="entry name" value="NPL"/>
    <property type="match status" value="1"/>
</dbReference>
<evidence type="ECO:0000256" key="8">
    <source>
        <dbReference type="ARBA" id="ARBA00023235"/>
    </source>
</evidence>
<dbReference type="AlphaFoldDB" id="A0A084QQN0"/>
<keyword evidence="6 12" id="KW-0067">ATP-binding</keyword>
<dbReference type="Gene3D" id="3.10.50.40">
    <property type="match status" value="1"/>
</dbReference>
<dbReference type="SMART" id="SM00220">
    <property type="entry name" value="S_TKc"/>
    <property type="match status" value="1"/>
</dbReference>
<evidence type="ECO:0000256" key="2">
    <source>
        <dbReference type="ARBA" id="ARBA00022527"/>
    </source>
</evidence>
<keyword evidence="8 11" id="KW-0413">Isomerase</keyword>
<evidence type="ECO:0000256" key="10">
    <source>
        <dbReference type="ARBA" id="ARBA00048679"/>
    </source>
</evidence>
<dbReference type="SMART" id="SM00133">
    <property type="entry name" value="S_TK_X"/>
    <property type="match status" value="1"/>
</dbReference>
<dbReference type="Gene3D" id="1.10.510.10">
    <property type="entry name" value="Transferase(Phosphotransferase) domain 1"/>
    <property type="match status" value="1"/>
</dbReference>
<evidence type="ECO:0000256" key="11">
    <source>
        <dbReference type="PROSITE-ProRule" id="PRU00277"/>
    </source>
</evidence>
<feature type="compositionally biased region" description="Polar residues" evidence="13">
    <location>
        <begin position="549"/>
        <end position="570"/>
    </location>
</feature>
<keyword evidence="18" id="KW-1185">Reference proteome</keyword>
<evidence type="ECO:0000256" key="4">
    <source>
        <dbReference type="ARBA" id="ARBA00022741"/>
    </source>
</evidence>
<comment type="catalytic activity">
    <reaction evidence="10">
        <text>L-seryl-[protein] + ATP = O-phospho-L-seryl-[protein] + ADP + H(+)</text>
        <dbReference type="Rhea" id="RHEA:17989"/>
        <dbReference type="Rhea" id="RHEA-COMP:9863"/>
        <dbReference type="Rhea" id="RHEA-COMP:11604"/>
        <dbReference type="ChEBI" id="CHEBI:15378"/>
        <dbReference type="ChEBI" id="CHEBI:29999"/>
        <dbReference type="ChEBI" id="CHEBI:30616"/>
        <dbReference type="ChEBI" id="CHEBI:83421"/>
        <dbReference type="ChEBI" id="CHEBI:456216"/>
        <dbReference type="EC" id="2.7.11.1"/>
    </reaction>
</comment>
<evidence type="ECO:0000259" key="15">
    <source>
        <dbReference type="PROSITE" id="PS50059"/>
    </source>
</evidence>
<feature type="region of interest" description="Disordered" evidence="13">
    <location>
        <begin position="537"/>
        <end position="578"/>
    </location>
</feature>
<dbReference type="OrthoDB" id="3638488at2759"/>
<evidence type="ECO:0000256" key="3">
    <source>
        <dbReference type="ARBA" id="ARBA00022679"/>
    </source>
</evidence>
<feature type="compositionally biased region" description="Acidic residues" evidence="13">
    <location>
        <begin position="39"/>
        <end position="49"/>
    </location>
</feature>
<sequence>MSVMPGPVYGLEVPPGEILIPASMDFPASFRITMAAVDPTEEAEADEEGNTPAVPRSTLRLVKRAFPALDDDDEDELDEEYMQALLEGDDDEDEDEEANGGPSDPAKSKKQKQAAAIKKLLEATKADEDDEDEEMADAKPNGVKNKGKAKALDEDDEDEDDDEDSEDDEEGADLENFVICTLDTERNYQQPLDITVNHGEKVFFVVTGTHTIYLTGNYIMDDEDDEDEDEDEDDEDYDPDMLQMALEGGLDEDEESDDLDDVDDPRVTELDDDEEEAPKLVATKKGKNKRAAEEGAETLDDLIAKAEDPKLSKKQQKKLKNNKGEAVAAEEKKDAKSDKKVQFAKNLEQGPTGSGKANNKASVGVKVVQGVTIDDRTIGSGRTVKSGDAVGVRYIGKLQNGNVFDSNKKGKPFSFKAGKGQVIKGWDIGVIGMAVGGERRLTIPAHLAYGSKALPGIPANSTLIFDVKLLEINCLPPAALPKHVAVCSDSSGLSETDERESQADLQGAKLCRASSRMWSPSPVRNGNNTINRQTQEHVAAEPAGGDTVPRNSAIDTRPSNLATASNNTVVQRKPTLRGRPSLQALSTVLSTTPSSDGSSGLYSLSKFSLIEKDSTGKTSLDSRFSSPSKDSAERRLPRRNPRTRSSPEGAALGTIIESGLDQAQPTVSTVEKAAAVKIYFETHFNELLLRPDTRAARQQQMESQLYYSPHLSINQKNAIRQSFYYNETCSLRENRVLRAQSEAVSRGKHDGLYVERYEPLKILGKGSFGVVRLVRERCASKRCAPNQIFAMKVIRKSDMLRSSQEGHLRAERDFLVASEGSEWIVPLVASFQDISNLYLVMEYMPGGDFLGLLIRENILHETVARFYIAEMILAVEEAHRLKCIHRDIKPDNFLISASGHLKLSDFGLAFDGHWSHDSSYYNCHRYSLLRKLGVNVDGDDTDQKESRNIHTQLKWAQSLMSGLERHEKRDASSDEDLGSLLHWRNGCGNRTSANSVVGTSQYMAPESVGIILYECLYGHTPFLSEEGRQKTKENIVEHKTRFYFPQHPLISDKCKDLLYRLMQDKEGRLCAKGYFVKDQGQLEDASGKDPSRRYVFPNDAEDIKAHRWFKNVPWDRLQTMSPPFVPHIHSDDDTHYFDESEPITDWSDSSISTAMVTPDDVRSVLVKFREEVRAVAVQLVAVPYDSAKLRQIDHQIDANLKLLNEEKEILKHFVRLYGKKERKRPRDRLLRDEKTKQVVMDVRKQTAFMGYGWRRLGPDRLMFPARR</sequence>
<dbReference type="Pfam" id="PF00254">
    <property type="entry name" value="FKBP_C"/>
    <property type="match status" value="1"/>
</dbReference>
<dbReference type="GO" id="GO:0003755">
    <property type="term" value="F:peptidyl-prolyl cis-trans isomerase activity"/>
    <property type="evidence" value="ECO:0007669"/>
    <property type="project" value="UniProtKB-KW"/>
</dbReference>
<gene>
    <name evidence="17" type="ORF">S40285_01904</name>
</gene>
<keyword evidence="4 12" id="KW-0547">Nucleotide-binding</keyword>
<feature type="binding site" evidence="12">
    <location>
        <position position="796"/>
    </location>
    <ligand>
        <name>ATP</name>
        <dbReference type="ChEBI" id="CHEBI:30616"/>
    </ligand>
</feature>
<evidence type="ECO:0000256" key="5">
    <source>
        <dbReference type="ARBA" id="ARBA00022777"/>
    </source>
</evidence>
<evidence type="ECO:0000256" key="6">
    <source>
        <dbReference type="ARBA" id="ARBA00022840"/>
    </source>
</evidence>
<evidence type="ECO:0000256" key="9">
    <source>
        <dbReference type="ARBA" id="ARBA00047899"/>
    </source>
</evidence>
<dbReference type="InterPro" id="IPR011009">
    <property type="entry name" value="Kinase-like_dom_sf"/>
</dbReference>
<accession>A0A084QQN0</accession>
<dbReference type="SUPFAM" id="SSF56112">
    <property type="entry name" value="Protein kinase-like (PK-like)"/>
    <property type="match status" value="1"/>
</dbReference>
<dbReference type="InterPro" id="IPR046357">
    <property type="entry name" value="PPIase_dom_sf"/>
</dbReference>
<dbReference type="STRING" id="1283841.A0A084QQN0"/>
<feature type="compositionally biased region" description="Polar residues" evidence="13">
    <location>
        <begin position="616"/>
        <end position="629"/>
    </location>
</feature>
<dbReference type="Gene3D" id="3.30.200.20">
    <property type="entry name" value="Phosphorylase Kinase, domain 1"/>
    <property type="match status" value="1"/>
</dbReference>
<feature type="region of interest" description="Disordered" evidence="13">
    <location>
        <begin position="615"/>
        <end position="650"/>
    </location>
</feature>
<feature type="compositionally biased region" description="Basic and acidic residues" evidence="13">
    <location>
        <begin position="329"/>
        <end position="341"/>
    </location>
</feature>
<dbReference type="InterPro" id="IPR050236">
    <property type="entry name" value="Ser_Thr_kinase_AGC"/>
</dbReference>